<proteinExistence type="predicted"/>
<reference evidence="2" key="1">
    <citation type="submission" date="2019-08" db="EMBL/GenBank/DDBJ databases">
        <title>Limnoglobus roseus gen. nov., sp. nov., a novel freshwater planctomycete with a giant genome from the family Gemmataceae.</title>
        <authorList>
            <person name="Kulichevskaya I.S."/>
            <person name="Naumoff D.G."/>
            <person name="Miroshnikov K."/>
            <person name="Ivanova A."/>
            <person name="Philippov D.A."/>
            <person name="Hakobyan A."/>
            <person name="Rijpstra I.C."/>
            <person name="Sinninghe Damste J.S."/>
            <person name="Liesack W."/>
            <person name="Dedysh S.N."/>
        </authorList>
    </citation>
    <scope>NUCLEOTIDE SEQUENCE [LARGE SCALE GENOMIC DNA]</scope>
    <source>
        <strain evidence="2">PX52</strain>
    </source>
</reference>
<dbReference type="Proteomes" id="UP000324974">
    <property type="component" value="Chromosome"/>
</dbReference>
<protein>
    <submittedName>
        <fullName evidence="1">Porin outer membrane protein</fullName>
    </submittedName>
</protein>
<dbReference type="KEGG" id="lrs:PX52LOC_02863"/>
<dbReference type="OrthoDB" id="9807854at2"/>
<dbReference type="SUPFAM" id="SSF56935">
    <property type="entry name" value="Porins"/>
    <property type="match status" value="1"/>
</dbReference>
<sequence>MSTAELYRPAGGGKVRLAADPFFRYSAAKSAERYGGIVGRTLPLLAIILTWAATPIGAQDALPAGAQDAPPADIAPVDLRADAVPPPEKAPEKPPDPLAMKMKWKNGPYFYTEDGLFTFQPGGRFQLDTIATAVPAGLRRNITGPSQFEDGVSVRRARFAADGTFAKTIDFKAEFDFANAFITQTTPQRASLATVPTELNLTFRQLPIIGNLRIGNQKQPISFEHMTSSKYLNFLERSTSFDAFAEGFNNGFVPGIQAFDNFLTDKRAYWALGVFKTTRSIFGFNVGRNEADLTGRLAYLPIYENKGEQLLHVGLGGSYRDLDDDQQRYRSRFSLRSSPSALSDLIADTGFLYGGREARLVPELAGVAGSFSFQAEYYTSWLSRTQMPVGSTLVPYGTTFYHGGYVEVHYFLTGEHREYDHERMAFTRVVPKNPIRWVGDTRGLGAWQLAARYGYLDLNDKGIVGGITHEFVLGLNWFLTPNAKLQANYVLTSREAADPAASGLLHGFGVRTAWDF</sequence>
<name>A0A5C1ACQ9_9BACT</name>
<dbReference type="AlphaFoldDB" id="A0A5C1ACQ9"/>
<dbReference type="Pfam" id="PF07396">
    <property type="entry name" value="Porin_O_P"/>
    <property type="match status" value="1"/>
</dbReference>
<dbReference type="EMBL" id="CP042425">
    <property type="protein sequence ID" value="QEL15927.1"/>
    <property type="molecule type" value="Genomic_DNA"/>
</dbReference>
<dbReference type="InterPro" id="IPR010870">
    <property type="entry name" value="Porin_O/P"/>
</dbReference>
<gene>
    <name evidence="1" type="ORF">PX52LOC_02863</name>
</gene>
<dbReference type="InterPro" id="IPR023614">
    <property type="entry name" value="Porin_dom_sf"/>
</dbReference>
<evidence type="ECO:0000313" key="1">
    <source>
        <dbReference type="EMBL" id="QEL15927.1"/>
    </source>
</evidence>
<evidence type="ECO:0000313" key="2">
    <source>
        <dbReference type="Proteomes" id="UP000324974"/>
    </source>
</evidence>
<accession>A0A5C1ACQ9</accession>
<keyword evidence="2" id="KW-1185">Reference proteome</keyword>
<dbReference type="Gene3D" id="2.40.160.10">
    <property type="entry name" value="Porin"/>
    <property type="match status" value="1"/>
</dbReference>
<organism evidence="1 2">
    <name type="scientific">Limnoglobus roseus</name>
    <dbReference type="NCBI Taxonomy" id="2598579"/>
    <lineage>
        <taxon>Bacteria</taxon>
        <taxon>Pseudomonadati</taxon>
        <taxon>Planctomycetota</taxon>
        <taxon>Planctomycetia</taxon>
        <taxon>Gemmatales</taxon>
        <taxon>Gemmataceae</taxon>
        <taxon>Limnoglobus</taxon>
    </lineage>
</organism>